<dbReference type="Proteomes" id="UP001576780">
    <property type="component" value="Unassembled WGS sequence"/>
</dbReference>
<comment type="caution">
    <text evidence="2">The sequence shown here is derived from an EMBL/GenBank/DDBJ whole genome shotgun (WGS) entry which is preliminary data.</text>
</comment>
<evidence type="ECO:0000313" key="2">
    <source>
        <dbReference type="EMBL" id="MFB2835301.1"/>
    </source>
</evidence>
<keyword evidence="3" id="KW-1185">Reference proteome</keyword>
<dbReference type="EMBL" id="JBHFNT010000103">
    <property type="protein sequence ID" value="MFB2835301.1"/>
    <property type="molecule type" value="Genomic_DNA"/>
</dbReference>
<dbReference type="RefSeq" id="WP_413277717.1">
    <property type="nucleotide sequence ID" value="NZ_JBHFNT010000103.1"/>
</dbReference>
<dbReference type="PROSITE" id="PS50164">
    <property type="entry name" value="GIY_YIG"/>
    <property type="match status" value="1"/>
</dbReference>
<dbReference type="InterPro" id="IPR000305">
    <property type="entry name" value="GIY-YIG_endonuc"/>
</dbReference>
<evidence type="ECO:0000313" key="3">
    <source>
        <dbReference type="Proteomes" id="UP001576780"/>
    </source>
</evidence>
<dbReference type="InterPro" id="IPR035901">
    <property type="entry name" value="GIY-YIG_endonuc_sf"/>
</dbReference>
<protein>
    <submittedName>
        <fullName evidence="2">GIY-YIG nuclease family protein</fullName>
    </submittedName>
</protein>
<organism evidence="2 3">
    <name type="scientific">Floridaenema evergladense BLCC-F167</name>
    <dbReference type="NCBI Taxonomy" id="3153639"/>
    <lineage>
        <taxon>Bacteria</taxon>
        <taxon>Bacillati</taxon>
        <taxon>Cyanobacteriota</taxon>
        <taxon>Cyanophyceae</taxon>
        <taxon>Oscillatoriophycideae</taxon>
        <taxon>Aerosakkonematales</taxon>
        <taxon>Aerosakkonemataceae</taxon>
        <taxon>Floridanema</taxon>
        <taxon>Floridanema evergladense</taxon>
    </lineage>
</organism>
<dbReference type="SUPFAM" id="SSF82771">
    <property type="entry name" value="GIY-YIG endonuclease"/>
    <property type="match status" value="1"/>
</dbReference>
<feature type="domain" description="GIY-YIG" evidence="1">
    <location>
        <begin position="30"/>
        <end position="110"/>
    </location>
</feature>
<dbReference type="Pfam" id="PF01541">
    <property type="entry name" value="GIY-YIG"/>
    <property type="match status" value="1"/>
</dbReference>
<reference evidence="2 3" key="1">
    <citation type="submission" date="2024-09" db="EMBL/GenBank/DDBJ databases">
        <title>Floridaenema gen nov. (Aerosakkonemataceae, Aerosakkonematales ord. nov., Cyanobacteria) from benthic tropical and subtropical fresh waters, with the description of four new species.</title>
        <authorList>
            <person name="Moretto J.A."/>
            <person name="Berthold D.E."/>
            <person name="Lefler F.W."/>
            <person name="Huang I.-S."/>
            <person name="Laughinghouse H. IV."/>
        </authorList>
    </citation>
    <scope>NUCLEOTIDE SEQUENCE [LARGE SCALE GENOMIC DNA]</scope>
    <source>
        <strain evidence="2 3">BLCC-F167</strain>
    </source>
</reference>
<proteinExistence type="predicted"/>
<accession>A0ABV4WK20</accession>
<evidence type="ECO:0000259" key="1">
    <source>
        <dbReference type="PROSITE" id="PS50164"/>
    </source>
</evidence>
<sequence>MNATEILSYLAFSDFEQAMEMTREFDSLPKRPGVYAVRHRIQGVLYIGKTNNLATRFNGGHKAFLWAWLDLYPPTDVRITFYTLDRWGNPALLSEVEAALLRATEPPYNAQIPME</sequence>
<name>A0ABV4WK20_9CYAN</name>
<dbReference type="Gene3D" id="3.40.1440.10">
    <property type="entry name" value="GIY-YIG endonuclease"/>
    <property type="match status" value="1"/>
</dbReference>
<gene>
    <name evidence="2" type="ORF">ACE1CA_12290</name>
</gene>